<evidence type="ECO:0000313" key="2">
    <source>
        <dbReference type="EMBL" id="CUG05654.1"/>
    </source>
</evidence>
<feature type="compositionally biased region" description="Basic and acidic residues" evidence="1">
    <location>
        <begin position="196"/>
        <end position="208"/>
    </location>
</feature>
<dbReference type="EMBL" id="CYKH01000542">
    <property type="protein sequence ID" value="CUG05654.1"/>
    <property type="molecule type" value="Genomic_DNA"/>
</dbReference>
<name>A0A0S4IZI5_BODSA</name>
<dbReference type="OrthoDB" id="273069at2759"/>
<reference evidence="3" key="1">
    <citation type="submission" date="2015-09" db="EMBL/GenBank/DDBJ databases">
        <authorList>
            <consortium name="Pathogen Informatics"/>
        </authorList>
    </citation>
    <scope>NUCLEOTIDE SEQUENCE [LARGE SCALE GENOMIC DNA]</scope>
    <source>
        <strain evidence="3">Lake Konstanz</strain>
    </source>
</reference>
<accession>A0A0S4IZI5</accession>
<dbReference type="Proteomes" id="UP000051952">
    <property type="component" value="Unassembled WGS sequence"/>
</dbReference>
<organism evidence="2 3">
    <name type="scientific">Bodo saltans</name>
    <name type="common">Flagellated protozoan</name>
    <dbReference type="NCBI Taxonomy" id="75058"/>
    <lineage>
        <taxon>Eukaryota</taxon>
        <taxon>Discoba</taxon>
        <taxon>Euglenozoa</taxon>
        <taxon>Kinetoplastea</taxon>
        <taxon>Metakinetoplastina</taxon>
        <taxon>Eubodonida</taxon>
        <taxon>Bodonidae</taxon>
        <taxon>Bodo</taxon>
    </lineage>
</organism>
<dbReference type="OMA" id="TNCIELV"/>
<evidence type="ECO:0000313" key="3">
    <source>
        <dbReference type="Proteomes" id="UP000051952"/>
    </source>
</evidence>
<feature type="region of interest" description="Disordered" evidence="1">
    <location>
        <begin position="186"/>
        <end position="211"/>
    </location>
</feature>
<evidence type="ECO:0000256" key="1">
    <source>
        <dbReference type="SAM" id="MobiDB-lite"/>
    </source>
</evidence>
<sequence length="464" mass="52332">MMTKASFMMNEHLKNRVPLVQLVHPTVLVGRGRILFPQGLHLIADIFKGKSPAEMYAHHYFIEKQTDPTQPSPQYHLTEEYQGMLKVMKGLRYMTDKTSKLDTTMIAIVDEESNDVYLYNPVELDEQALPQFIGELATWGVPEAKAEVEKLGEVRRVTPIQRAAPAGVQNTGGSLNISAESAIEPTSHGVPSAYSRYRDARSGTDKRGGTNTATRRVAGIILPTRQSMWEPLTYWTQLFPDATILSSLPNAPPREHLTKQGISEEMEANIVKRMQPISTVDVKDANLSNNVTRLPTSSTNCIELVRVVGDPSTDEYVLYHKESASLSCTDLFHGGYSDFDPVNSWMCRVFFKFMKDGNYKRADLPPRYKQDAIKKNGDMSAFVACVEQLCSDRFDWNTLLFAHGTPPLVADPKESLKLQWALRQATAEDKLAVEREIKIGGEELYGNVPEQKLEDDFLLRRRRF</sequence>
<keyword evidence="3" id="KW-1185">Reference proteome</keyword>
<gene>
    <name evidence="2" type="ORF">BSAL_71090</name>
</gene>
<protein>
    <submittedName>
        <fullName evidence="2">Uncharacterized protein</fullName>
    </submittedName>
</protein>
<proteinExistence type="predicted"/>
<dbReference type="VEuPathDB" id="TriTrypDB:BSAL_71090"/>
<dbReference type="AlphaFoldDB" id="A0A0S4IZI5"/>